<evidence type="ECO:0000313" key="3">
    <source>
        <dbReference type="Proteomes" id="UP000320585"/>
    </source>
</evidence>
<feature type="chain" id="PRO_5034315945" description="Succinate dehydrogenase" evidence="1">
    <location>
        <begin position="23"/>
        <end position="168"/>
    </location>
</feature>
<dbReference type="OrthoDB" id="1633837at2"/>
<accession>A0A8D4UTK8</accession>
<dbReference type="GeneID" id="92715579"/>
<dbReference type="RefSeq" id="WP_108849997.1">
    <property type="nucleotide sequence ID" value="NZ_AP019697.1"/>
</dbReference>
<evidence type="ECO:0000256" key="1">
    <source>
        <dbReference type="SAM" id="SignalP"/>
    </source>
</evidence>
<protein>
    <recommendedName>
        <fullName evidence="4">Succinate dehydrogenase</fullName>
    </recommendedName>
</protein>
<gene>
    <name evidence="2" type="ORF">Dia5BBH33_03540</name>
</gene>
<feature type="signal peptide" evidence="1">
    <location>
        <begin position="1"/>
        <end position="22"/>
    </location>
</feature>
<dbReference type="AlphaFoldDB" id="A0A8D4UTK8"/>
<keyword evidence="3" id="KW-1185">Reference proteome</keyword>
<sequence length="168" mass="18337">MKKYIAAALILIVLIAAGGAFAFFHFFNGGPWQGTWWGVQDAGVNWTGDNMQNLETVTFTRNDDGTITVDHKVQVGSREIEGSLSGEGKVDGGRLQVTLKNGKTESFSYNAVDKTIATPLTNADDTPVTLKELTGDNNDEMERIRSQIVQISQKPENKIDKTLASSRS</sequence>
<evidence type="ECO:0008006" key="4">
    <source>
        <dbReference type="Google" id="ProtNLM"/>
    </source>
</evidence>
<name>A0A8D4UTK8_9FIRM</name>
<dbReference type="Proteomes" id="UP000320585">
    <property type="component" value="Chromosome"/>
</dbReference>
<dbReference type="EMBL" id="AP019697">
    <property type="protein sequence ID" value="BBK24419.1"/>
    <property type="molecule type" value="Genomic_DNA"/>
</dbReference>
<reference evidence="3" key="1">
    <citation type="submission" date="2019-05" db="EMBL/GenBank/DDBJ databases">
        <title>Complete genome sequencing of Dialister sp. strain 5BBH33.</title>
        <authorList>
            <person name="Sakamoto M."/>
            <person name="Murakami T."/>
            <person name="Mori H."/>
        </authorList>
    </citation>
    <scope>NUCLEOTIDE SEQUENCE [LARGE SCALE GENOMIC DNA]</scope>
    <source>
        <strain evidence="3">5BBH33</strain>
    </source>
</reference>
<dbReference type="KEGG" id="dho:Dia5BBH33_03540"/>
<proteinExistence type="predicted"/>
<evidence type="ECO:0000313" key="2">
    <source>
        <dbReference type="EMBL" id="BBK24419.1"/>
    </source>
</evidence>
<keyword evidence="1" id="KW-0732">Signal</keyword>
<organism evidence="2 3">
    <name type="scientific">Dialister hominis</name>
    <dbReference type="NCBI Taxonomy" id="2582419"/>
    <lineage>
        <taxon>Bacteria</taxon>
        <taxon>Bacillati</taxon>
        <taxon>Bacillota</taxon>
        <taxon>Negativicutes</taxon>
        <taxon>Veillonellales</taxon>
        <taxon>Veillonellaceae</taxon>
        <taxon>Dialister</taxon>
    </lineage>
</organism>